<protein>
    <submittedName>
        <fullName evidence="2">Uncharacterized protein</fullName>
    </submittedName>
</protein>
<name>A0A484KQT1_9ASTE</name>
<feature type="region of interest" description="Disordered" evidence="1">
    <location>
        <begin position="1"/>
        <end position="22"/>
    </location>
</feature>
<accession>A0A484KQT1</accession>
<organism evidence="2 3">
    <name type="scientific">Cuscuta campestris</name>
    <dbReference type="NCBI Taxonomy" id="132261"/>
    <lineage>
        <taxon>Eukaryota</taxon>
        <taxon>Viridiplantae</taxon>
        <taxon>Streptophyta</taxon>
        <taxon>Embryophyta</taxon>
        <taxon>Tracheophyta</taxon>
        <taxon>Spermatophyta</taxon>
        <taxon>Magnoliopsida</taxon>
        <taxon>eudicotyledons</taxon>
        <taxon>Gunneridae</taxon>
        <taxon>Pentapetalae</taxon>
        <taxon>asterids</taxon>
        <taxon>lamiids</taxon>
        <taxon>Solanales</taxon>
        <taxon>Convolvulaceae</taxon>
        <taxon>Cuscuteae</taxon>
        <taxon>Cuscuta</taxon>
        <taxon>Cuscuta subgen. Grammica</taxon>
        <taxon>Cuscuta sect. Cleistogrammica</taxon>
    </lineage>
</organism>
<proteinExistence type="predicted"/>
<dbReference type="OrthoDB" id="1937329at2759"/>
<feature type="compositionally biased region" description="Polar residues" evidence="1">
    <location>
        <begin position="1"/>
        <end position="19"/>
    </location>
</feature>
<sequence length="116" mass="13355">MPSNKIPSLPHGSSATNSAPGRRRIFFLRRRRKLPTVRLGGGGEKAPRRRFLVKILRRVRVKWEYWSMLKKMKAYYRSLLRDISAGAGVGPVDDYQASFRQMLFVETFLAVPMMGL</sequence>
<dbReference type="PANTHER" id="PTHR34788">
    <property type="entry name" value="F15I1.22"/>
    <property type="match status" value="1"/>
</dbReference>
<gene>
    <name evidence="2" type="ORF">CCAM_LOCUS7283</name>
</gene>
<dbReference type="EMBL" id="OOIL02000462">
    <property type="protein sequence ID" value="VFQ65507.1"/>
    <property type="molecule type" value="Genomic_DNA"/>
</dbReference>
<dbReference type="PANTHER" id="PTHR34788:SF4">
    <property type="entry name" value="F15I1.22"/>
    <property type="match status" value="1"/>
</dbReference>
<dbReference type="AlphaFoldDB" id="A0A484KQT1"/>
<evidence type="ECO:0000313" key="2">
    <source>
        <dbReference type="EMBL" id="VFQ65507.1"/>
    </source>
</evidence>
<evidence type="ECO:0000313" key="3">
    <source>
        <dbReference type="Proteomes" id="UP000595140"/>
    </source>
</evidence>
<keyword evidence="3" id="KW-1185">Reference proteome</keyword>
<reference evidence="2 3" key="1">
    <citation type="submission" date="2018-04" db="EMBL/GenBank/DDBJ databases">
        <authorList>
            <person name="Vogel A."/>
        </authorList>
    </citation>
    <scope>NUCLEOTIDE SEQUENCE [LARGE SCALE GENOMIC DNA]</scope>
</reference>
<evidence type="ECO:0000256" key="1">
    <source>
        <dbReference type="SAM" id="MobiDB-lite"/>
    </source>
</evidence>
<dbReference type="Proteomes" id="UP000595140">
    <property type="component" value="Unassembled WGS sequence"/>
</dbReference>